<dbReference type="SUPFAM" id="SSF56112">
    <property type="entry name" value="Protein kinase-like (PK-like)"/>
    <property type="match status" value="1"/>
</dbReference>
<reference evidence="2" key="1">
    <citation type="submission" date="2014-05" db="EMBL/GenBank/DDBJ databases">
        <title>The genome and life-stage specific transcriptomes of Globodera pallida elucidate key aspects of plant parasitism by a cyst nematode.</title>
        <authorList>
            <person name="Cotton J.A."/>
            <person name="Lilley C.J."/>
            <person name="Jones L.M."/>
            <person name="Kikuchi T."/>
            <person name="Reid A.J."/>
            <person name="Thorpe P."/>
            <person name="Tsai I.J."/>
            <person name="Beasley H."/>
            <person name="Blok V."/>
            <person name="Cock P.J.A."/>
            <person name="Van den Akker S.E."/>
            <person name="Holroyd N."/>
            <person name="Hunt M."/>
            <person name="Mantelin S."/>
            <person name="Naghra H."/>
            <person name="Pain A."/>
            <person name="Palomares-Rius J.E."/>
            <person name="Zarowiecki M."/>
            <person name="Berriman M."/>
            <person name="Jones J.T."/>
            <person name="Urwin P.E."/>
        </authorList>
    </citation>
    <scope>NUCLEOTIDE SEQUENCE [LARGE SCALE GENOMIC DNA]</scope>
    <source>
        <strain evidence="2">Lindley</strain>
    </source>
</reference>
<feature type="domain" description="CHK kinase-like" evidence="1">
    <location>
        <begin position="165"/>
        <end position="332"/>
    </location>
</feature>
<dbReference type="InterPro" id="IPR015897">
    <property type="entry name" value="CHK_kinase-like"/>
</dbReference>
<dbReference type="InterPro" id="IPR012877">
    <property type="entry name" value="Dhs-27"/>
</dbReference>
<evidence type="ECO:0000313" key="2">
    <source>
        <dbReference type="Proteomes" id="UP000050741"/>
    </source>
</evidence>
<name>A0A183CHN5_GLOPA</name>
<sequence length="401" mass="45842">MENKLIKNTNFTIQFVLDKIRACESESAEVAHKSTEWLLTNQLESFEAIDITGGAAFMSTILKVILHWKDPTKYGLPGSIIPAPKYTTLVEQKNAIRAKIEAAEEPPPDRFMDEDFMEESGTFLIEAHKREIAYYKCLPQLDSSLRLPKFYFGSDYSPHHNNGLIIMEDMSTRAVSLPTIPGFNDAHVLAVLDEISKIHSISWKHCEWEPPFPMEMRLNFIEGMRSKAEELLPMFTAEYCEMSSYNGTKYGFPACIVHSDLWSPNILWEKDANGRPTDRLCAIIDWQTVHNGNPCTDISRLLALNTSGQYRRDNTDRLLEYYTRKVADHLGGEAPFTTAQLRDAYKHSLPFSMMYLCFGASIYYYMDSVVGDNANERKDKQAELLHRVLMLLEDTIAEFGD</sequence>
<keyword evidence="2" id="KW-1185">Reference proteome</keyword>
<dbReference type="Gene3D" id="3.90.1200.10">
    <property type="match status" value="1"/>
</dbReference>
<evidence type="ECO:0000259" key="1">
    <source>
        <dbReference type="SMART" id="SM00587"/>
    </source>
</evidence>
<evidence type="ECO:0000313" key="3">
    <source>
        <dbReference type="WBParaSite" id="GPLIN_001239100"/>
    </source>
</evidence>
<dbReference type="InterPro" id="IPR052961">
    <property type="entry name" value="Oxido-Kinase-like_Enzymes"/>
</dbReference>
<dbReference type="Proteomes" id="UP000050741">
    <property type="component" value="Unassembled WGS sequence"/>
</dbReference>
<protein>
    <submittedName>
        <fullName evidence="3">CHK domain-containing protein</fullName>
    </submittedName>
</protein>
<dbReference type="WBParaSite" id="GPLIN_001239100">
    <property type="protein sequence ID" value="GPLIN_001239100"/>
    <property type="gene ID" value="GPLIN_001239100"/>
</dbReference>
<dbReference type="Pfam" id="PF07914">
    <property type="entry name" value="DUF1679"/>
    <property type="match status" value="2"/>
</dbReference>
<dbReference type="InterPro" id="IPR011009">
    <property type="entry name" value="Kinase-like_dom_sf"/>
</dbReference>
<accession>A0A183CHN5</accession>
<dbReference type="AlphaFoldDB" id="A0A183CHN5"/>
<dbReference type="PANTHER" id="PTHR23020">
    <property type="entry name" value="UNCHARACTERIZED NUCLEAR HORMONE RECEPTOR-RELATED"/>
    <property type="match status" value="1"/>
</dbReference>
<organism evidence="2 3">
    <name type="scientific">Globodera pallida</name>
    <name type="common">Potato cyst nematode worm</name>
    <name type="synonym">Heterodera pallida</name>
    <dbReference type="NCBI Taxonomy" id="36090"/>
    <lineage>
        <taxon>Eukaryota</taxon>
        <taxon>Metazoa</taxon>
        <taxon>Ecdysozoa</taxon>
        <taxon>Nematoda</taxon>
        <taxon>Chromadorea</taxon>
        <taxon>Rhabditida</taxon>
        <taxon>Tylenchina</taxon>
        <taxon>Tylenchomorpha</taxon>
        <taxon>Tylenchoidea</taxon>
        <taxon>Heteroderidae</taxon>
        <taxon>Heteroderinae</taxon>
        <taxon>Globodera</taxon>
    </lineage>
</organism>
<dbReference type="PANTHER" id="PTHR23020:SF41">
    <property type="entry name" value="AMINOGLYCOSIDE PHOSPHOTRANSFERASE DOMAIN-CONTAINING PROTEIN"/>
    <property type="match status" value="1"/>
</dbReference>
<reference evidence="3" key="2">
    <citation type="submission" date="2016-06" db="UniProtKB">
        <authorList>
            <consortium name="WormBaseParasite"/>
        </authorList>
    </citation>
    <scope>IDENTIFICATION</scope>
</reference>
<proteinExistence type="predicted"/>
<dbReference type="SMART" id="SM00587">
    <property type="entry name" value="CHK"/>
    <property type="match status" value="1"/>
</dbReference>